<feature type="compositionally biased region" description="Acidic residues" evidence="22">
    <location>
        <begin position="425"/>
        <end position="436"/>
    </location>
</feature>
<dbReference type="SUPFAM" id="SSF52799">
    <property type="entry name" value="(Phosphotyrosine protein) phosphatases II"/>
    <property type="match status" value="1"/>
</dbReference>
<dbReference type="EC" id="3.1.3.16" evidence="6"/>
<keyword evidence="8" id="KW-0378">Hydrolase</keyword>
<evidence type="ECO:0000256" key="3">
    <source>
        <dbReference type="ARBA" id="ARBA00007881"/>
    </source>
</evidence>
<evidence type="ECO:0000256" key="13">
    <source>
        <dbReference type="ARBA" id="ARBA00034268"/>
    </source>
</evidence>
<evidence type="ECO:0000256" key="19">
    <source>
        <dbReference type="ARBA" id="ARBA00047986"/>
    </source>
</evidence>
<dbReference type="FunFam" id="3.90.190.10:FF:000029">
    <property type="entry name" value="Phosphatidylinositol 3,4,5-trisphosphate 3-phosphatase and dual-specificity protein phosphatase PTEN"/>
    <property type="match status" value="1"/>
</dbReference>
<dbReference type="GO" id="GO:0016314">
    <property type="term" value="F:phosphatidylinositol-3,4,5-trisphosphate 3-phosphatase activity"/>
    <property type="evidence" value="ECO:0007669"/>
    <property type="project" value="UniProtKB-EC"/>
</dbReference>
<evidence type="ECO:0000256" key="18">
    <source>
        <dbReference type="ARBA" id="ARBA00044309"/>
    </source>
</evidence>
<comment type="catalytic activity">
    <reaction evidence="12">
        <text>1,2-dihexadecanoyl-sn-glycero-3-phospho-(1D-myo-inositol-3,4,5-trisphosphate) + H2O = 1,2-dihexadecanoyl-sn-glycero-3-phospho-(1D-myo-inositol-4,5-bisphosphate) + phosphate</text>
        <dbReference type="Rhea" id="RHEA:43560"/>
        <dbReference type="ChEBI" id="CHEBI:15377"/>
        <dbReference type="ChEBI" id="CHEBI:43474"/>
        <dbReference type="ChEBI" id="CHEBI:83420"/>
        <dbReference type="ChEBI" id="CHEBI:83423"/>
    </reaction>
    <physiologicalReaction direction="left-to-right" evidence="12">
        <dbReference type="Rhea" id="RHEA:43561"/>
    </physiologicalReaction>
</comment>
<dbReference type="Pfam" id="PF10409">
    <property type="entry name" value="PTEN_C2"/>
    <property type="match status" value="1"/>
</dbReference>
<comment type="catalytic activity">
    <reaction evidence="16">
        <text>a 1,2-diacyl-sn-glycero-3-phospho-(1D-myo-inositol-3,4,5-trisphosphate) + H2O = a 1,2-diacyl-sn-glycero-3-phospho-(1D-myo-inositol-4,5-bisphosphate) + phosphate</text>
        <dbReference type="Rhea" id="RHEA:25017"/>
        <dbReference type="ChEBI" id="CHEBI:15377"/>
        <dbReference type="ChEBI" id="CHEBI:43474"/>
        <dbReference type="ChEBI" id="CHEBI:57836"/>
        <dbReference type="ChEBI" id="CHEBI:58456"/>
        <dbReference type="EC" id="3.1.3.67"/>
    </reaction>
    <physiologicalReaction direction="left-to-right" evidence="16">
        <dbReference type="Rhea" id="RHEA:25018"/>
    </physiologicalReaction>
</comment>
<dbReference type="PROSITE" id="PS50056">
    <property type="entry name" value="TYR_PHOSPHATASE_2"/>
    <property type="match status" value="1"/>
</dbReference>
<dbReference type="EMBL" id="CACRXK020001410">
    <property type="protein sequence ID" value="CAB3988948.1"/>
    <property type="molecule type" value="Genomic_DNA"/>
</dbReference>
<protein>
    <recommendedName>
        <fullName evidence="14">Phosphatidylinositol 3,4,5-trisphosphate 3-phosphatase and dual-specificity protein phosphatase PTEN</fullName>
        <ecNumber evidence="6">3.1.3.16</ecNumber>
        <ecNumber evidence="5">3.1.3.48</ecNumber>
        <ecNumber evidence="4">3.1.3.67</ecNumber>
    </recommendedName>
    <alternativeName>
        <fullName evidence="18">Inositol polyphosphate 3-phosphatase</fullName>
    </alternativeName>
</protein>
<dbReference type="GO" id="GO:0051896">
    <property type="term" value="P:regulation of phosphatidylinositol 3-kinase/protein kinase B signal transduction"/>
    <property type="evidence" value="ECO:0007669"/>
    <property type="project" value="TreeGrafter"/>
</dbReference>
<dbReference type="AlphaFoldDB" id="A0A6S7GAE3"/>
<comment type="similarity">
    <text evidence="3">Belongs to the PTEN phosphatase protein family.</text>
</comment>
<dbReference type="InterPro" id="IPR045101">
    <property type="entry name" value="PTP_PTEN"/>
</dbReference>
<evidence type="ECO:0000256" key="20">
    <source>
        <dbReference type="ARBA" id="ARBA00048832"/>
    </source>
</evidence>
<keyword evidence="10" id="KW-0443">Lipid metabolism</keyword>
<evidence type="ECO:0000256" key="17">
    <source>
        <dbReference type="ARBA" id="ARBA00043762"/>
    </source>
</evidence>
<evidence type="ECO:0000313" key="23">
    <source>
        <dbReference type="EMBL" id="CAB3988948.1"/>
    </source>
</evidence>
<dbReference type="PROSITE" id="PS51182">
    <property type="entry name" value="C2_TENSIN"/>
    <property type="match status" value="1"/>
</dbReference>
<evidence type="ECO:0000256" key="9">
    <source>
        <dbReference type="ARBA" id="ARBA00022912"/>
    </source>
</evidence>
<proteinExistence type="inferred from homology"/>
<dbReference type="Gene3D" id="3.90.190.10">
    <property type="entry name" value="Protein tyrosine phosphatase superfamily"/>
    <property type="match status" value="1"/>
</dbReference>
<feature type="region of interest" description="Disordered" evidence="22">
    <location>
        <begin position="368"/>
        <end position="445"/>
    </location>
</feature>
<sequence length="445" mass="51751">MEAYLKKLVSKKKRRFYEDGFDLDLSYIKPNIVAMGFPSERIEGVYRNHIEEILRFLETKHKDHYKVYNLCSEREYDPAKFNHRVAKYPFDDHNAPPFQLMQPYCEDMATFLSDRENVAIVHCKAGKGRTGVMICAYLLHQNIFDTCKEALEYYGEARTRNKKGVTIPSQRRYVYYYAHFLKHSLTYTPTTLLITRFVMETVPSVNNGTCAPFFYVWQSKVKIYSSKSQESATKDAKNICFNLPQPLPVCGDIKVQFYNKDSRFGKKDLMFQFWFNTFFVSGLTPPPSEAEPTMMTQNFKDQDDEVGATSWFELHKEDLDKANKDKKNKIYSPNFKLQVVFTVPELKRNHMDGSDDYVDIECEGGTWKDNNDAHLRLPAPGTPTETFQRRKNRSRSPSRHKDVNNMKHSASNASIDSALGRNDIEDLSDSESESEWQENNKGTHF</sequence>
<comment type="caution">
    <text evidence="23">The sequence shown here is derived from an EMBL/GenBank/DDBJ whole genome shotgun (WGS) entry which is preliminary data.</text>
</comment>
<keyword evidence="9" id="KW-0904">Protein phosphatase</keyword>
<dbReference type="GO" id="GO:0008285">
    <property type="term" value="P:negative regulation of cell population proliferation"/>
    <property type="evidence" value="ECO:0007669"/>
    <property type="project" value="TreeGrafter"/>
</dbReference>
<keyword evidence="11" id="KW-0966">Cell projection</keyword>
<evidence type="ECO:0000256" key="5">
    <source>
        <dbReference type="ARBA" id="ARBA00013064"/>
    </source>
</evidence>
<organism evidence="23 24">
    <name type="scientific">Paramuricea clavata</name>
    <name type="common">Red gorgonian</name>
    <name type="synonym">Violescent sea-whip</name>
    <dbReference type="NCBI Taxonomy" id="317549"/>
    <lineage>
        <taxon>Eukaryota</taxon>
        <taxon>Metazoa</taxon>
        <taxon>Cnidaria</taxon>
        <taxon>Anthozoa</taxon>
        <taxon>Octocorallia</taxon>
        <taxon>Malacalcyonacea</taxon>
        <taxon>Plexauridae</taxon>
        <taxon>Paramuricea</taxon>
    </lineage>
</organism>
<comment type="catalytic activity">
    <reaction evidence="21">
        <text>O-phospho-L-tyrosyl-[protein] + H2O = L-tyrosyl-[protein] + phosphate</text>
        <dbReference type="Rhea" id="RHEA:10684"/>
        <dbReference type="Rhea" id="RHEA-COMP:10136"/>
        <dbReference type="Rhea" id="RHEA-COMP:20101"/>
        <dbReference type="ChEBI" id="CHEBI:15377"/>
        <dbReference type="ChEBI" id="CHEBI:43474"/>
        <dbReference type="ChEBI" id="CHEBI:46858"/>
        <dbReference type="ChEBI" id="CHEBI:61978"/>
        <dbReference type="EC" id="3.1.3.48"/>
    </reaction>
    <physiologicalReaction direction="left-to-right" evidence="21">
        <dbReference type="Rhea" id="RHEA:10685"/>
    </physiologicalReaction>
</comment>
<dbReference type="SMART" id="SM01326">
    <property type="entry name" value="PTEN_C2"/>
    <property type="match status" value="1"/>
</dbReference>
<dbReference type="GO" id="GO:0004722">
    <property type="term" value="F:protein serine/threonine phosphatase activity"/>
    <property type="evidence" value="ECO:0007669"/>
    <property type="project" value="UniProtKB-EC"/>
</dbReference>
<comment type="subcellular location">
    <subcellularLocation>
        <location evidence="1">Cell projection</location>
        <location evidence="1">Neuron projection</location>
    </subcellularLocation>
    <subcellularLocation>
        <location evidence="2">Cytoplasm</location>
    </subcellularLocation>
</comment>
<evidence type="ECO:0000256" key="8">
    <source>
        <dbReference type="ARBA" id="ARBA00022801"/>
    </source>
</evidence>
<dbReference type="OrthoDB" id="16692at2759"/>
<dbReference type="PROSITE" id="PS51181">
    <property type="entry name" value="PPASE_TENSIN"/>
    <property type="match status" value="1"/>
</dbReference>
<evidence type="ECO:0000256" key="21">
    <source>
        <dbReference type="ARBA" id="ARBA00051341"/>
    </source>
</evidence>
<dbReference type="CDD" id="cd14509">
    <property type="entry name" value="PTP_PTEN"/>
    <property type="match status" value="1"/>
</dbReference>
<dbReference type="InterPro" id="IPR029021">
    <property type="entry name" value="Prot-tyrosine_phosphatase-like"/>
</dbReference>
<dbReference type="GO" id="GO:0048870">
    <property type="term" value="P:cell motility"/>
    <property type="evidence" value="ECO:0007669"/>
    <property type="project" value="TreeGrafter"/>
</dbReference>
<evidence type="ECO:0000256" key="15">
    <source>
        <dbReference type="ARBA" id="ARBA00043734"/>
    </source>
</evidence>
<dbReference type="Proteomes" id="UP001152795">
    <property type="component" value="Unassembled WGS sequence"/>
</dbReference>
<dbReference type="GO" id="GO:0050793">
    <property type="term" value="P:regulation of developmental process"/>
    <property type="evidence" value="ECO:0007669"/>
    <property type="project" value="UniProtKB-ARBA"/>
</dbReference>
<reference evidence="23" key="1">
    <citation type="submission" date="2020-04" db="EMBL/GenBank/DDBJ databases">
        <authorList>
            <person name="Alioto T."/>
            <person name="Alioto T."/>
            <person name="Gomez Garrido J."/>
        </authorList>
    </citation>
    <scope>NUCLEOTIDE SEQUENCE</scope>
    <source>
        <strain evidence="23">A484AB</strain>
    </source>
</reference>
<dbReference type="InterPro" id="IPR016130">
    <property type="entry name" value="Tyr_Pase_AS"/>
</dbReference>
<evidence type="ECO:0000256" key="1">
    <source>
        <dbReference type="ARBA" id="ARBA00004487"/>
    </source>
</evidence>
<evidence type="ECO:0000256" key="16">
    <source>
        <dbReference type="ARBA" id="ARBA00043760"/>
    </source>
</evidence>
<comment type="catalytic activity">
    <reaction evidence="19">
        <text>O-phospho-L-seryl-[protein] + H2O = L-seryl-[protein] + phosphate</text>
        <dbReference type="Rhea" id="RHEA:20629"/>
        <dbReference type="Rhea" id="RHEA-COMP:9863"/>
        <dbReference type="Rhea" id="RHEA-COMP:11604"/>
        <dbReference type="ChEBI" id="CHEBI:15377"/>
        <dbReference type="ChEBI" id="CHEBI:29999"/>
        <dbReference type="ChEBI" id="CHEBI:43474"/>
        <dbReference type="ChEBI" id="CHEBI:83421"/>
        <dbReference type="EC" id="3.1.3.16"/>
    </reaction>
    <physiologicalReaction direction="left-to-right" evidence="19">
        <dbReference type="Rhea" id="RHEA:20630"/>
    </physiologicalReaction>
</comment>
<dbReference type="InterPro" id="IPR014020">
    <property type="entry name" value="Tensin_C2-dom"/>
</dbReference>
<dbReference type="GO" id="GO:0005634">
    <property type="term" value="C:nucleus"/>
    <property type="evidence" value="ECO:0007669"/>
    <property type="project" value="TreeGrafter"/>
</dbReference>
<comment type="catalytic activity">
    <reaction evidence="17">
        <text>1D-myo-inositol 1,3,4,5,6-pentakisphosphate + H2O = 1D-myo-inositol 1,4,5,6-tetrakisphosphate + phosphate</text>
        <dbReference type="Rhea" id="RHEA:77143"/>
        <dbReference type="ChEBI" id="CHEBI:15377"/>
        <dbReference type="ChEBI" id="CHEBI:43474"/>
        <dbReference type="ChEBI" id="CHEBI:57627"/>
        <dbReference type="ChEBI" id="CHEBI:57733"/>
    </reaction>
    <physiologicalReaction direction="left-to-right" evidence="17">
        <dbReference type="Rhea" id="RHEA:77144"/>
    </physiologicalReaction>
</comment>
<evidence type="ECO:0000256" key="22">
    <source>
        <dbReference type="SAM" id="MobiDB-lite"/>
    </source>
</evidence>
<dbReference type="SMART" id="SM00404">
    <property type="entry name" value="PTPc_motif"/>
    <property type="match status" value="1"/>
</dbReference>
<name>A0A6S7GAE3_PARCT</name>
<evidence type="ECO:0000256" key="12">
    <source>
        <dbReference type="ARBA" id="ARBA00034256"/>
    </source>
</evidence>
<dbReference type="SMART" id="SM01301">
    <property type="entry name" value="PTPlike_phytase"/>
    <property type="match status" value="1"/>
</dbReference>
<dbReference type="InterPro" id="IPR035892">
    <property type="entry name" value="C2_domain_sf"/>
</dbReference>
<evidence type="ECO:0000256" key="4">
    <source>
        <dbReference type="ARBA" id="ARBA00013015"/>
    </source>
</evidence>
<dbReference type="GO" id="GO:0005829">
    <property type="term" value="C:cytosol"/>
    <property type="evidence" value="ECO:0007669"/>
    <property type="project" value="TreeGrafter"/>
</dbReference>
<dbReference type="InterPro" id="IPR000387">
    <property type="entry name" value="Tyr_Pase_dom"/>
</dbReference>
<evidence type="ECO:0000256" key="10">
    <source>
        <dbReference type="ARBA" id="ARBA00023098"/>
    </source>
</evidence>
<dbReference type="GO" id="GO:0043491">
    <property type="term" value="P:phosphatidylinositol 3-kinase/protein kinase B signal transduction"/>
    <property type="evidence" value="ECO:0007669"/>
    <property type="project" value="TreeGrafter"/>
</dbReference>
<evidence type="ECO:0000256" key="7">
    <source>
        <dbReference type="ARBA" id="ARBA00022490"/>
    </source>
</evidence>
<gene>
    <name evidence="23" type="ORF">PACLA_8A006896</name>
</gene>
<dbReference type="PANTHER" id="PTHR12305">
    <property type="entry name" value="PHOSPHATASE WITH HOMOLOGY TO TENSIN"/>
    <property type="match status" value="1"/>
</dbReference>
<dbReference type="InterPro" id="IPR003595">
    <property type="entry name" value="Tyr_Pase_cat"/>
</dbReference>
<dbReference type="PROSITE" id="PS00383">
    <property type="entry name" value="TYR_PHOSPHATASE_1"/>
    <property type="match status" value="1"/>
</dbReference>
<comment type="catalytic activity">
    <reaction evidence="15">
        <text>1D-myo-inositol 1,3,4,5-tetrakisphosphate + H2O = 1D-myo-inositol 1,4,5-trisphosphate + phosphate</text>
        <dbReference type="Rhea" id="RHEA:77155"/>
        <dbReference type="ChEBI" id="CHEBI:15377"/>
        <dbReference type="ChEBI" id="CHEBI:43474"/>
        <dbReference type="ChEBI" id="CHEBI:57895"/>
        <dbReference type="ChEBI" id="CHEBI:203600"/>
    </reaction>
    <physiologicalReaction direction="left-to-right" evidence="15">
        <dbReference type="Rhea" id="RHEA:77156"/>
    </physiologicalReaction>
</comment>
<dbReference type="SUPFAM" id="SSF49562">
    <property type="entry name" value="C2 domain (Calcium/lipid-binding domain, CaLB)"/>
    <property type="match status" value="1"/>
</dbReference>
<comment type="catalytic activity">
    <reaction evidence="13">
        <text>1,2-dioctanoyl-sn-glycero-3-phospho-(1D-myo-inositol-3,4,5-trisphosphate) + H2O = 1,2-dioctanoyl-sn-glycero-3-phospho-(1D-myo-inositol-4,5-bisphosphate) + phosphate</text>
        <dbReference type="Rhea" id="RHEA:43552"/>
        <dbReference type="ChEBI" id="CHEBI:15377"/>
        <dbReference type="ChEBI" id="CHEBI:43474"/>
        <dbReference type="ChEBI" id="CHEBI:83416"/>
        <dbReference type="ChEBI" id="CHEBI:83419"/>
    </reaction>
    <physiologicalReaction direction="left-to-right" evidence="13">
        <dbReference type="Rhea" id="RHEA:43553"/>
    </physiologicalReaction>
</comment>
<dbReference type="Pfam" id="PF22785">
    <property type="entry name" value="Tc-R-P"/>
    <property type="match status" value="1"/>
</dbReference>
<keyword evidence="24" id="KW-1185">Reference proteome</keyword>
<evidence type="ECO:0000256" key="2">
    <source>
        <dbReference type="ARBA" id="ARBA00004496"/>
    </source>
</evidence>
<dbReference type="EC" id="3.1.3.48" evidence="5"/>
<dbReference type="EC" id="3.1.3.67" evidence="4"/>
<dbReference type="GO" id="GO:0043005">
    <property type="term" value="C:neuron projection"/>
    <property type="evidence" value="ECO:0007669"/>
    <property type="project" value="UniProtKB-SubCell"/>
</dbReference>
<dbReference type="PANTHER" id="PTHR12305:SF81">
    <property type="entry name" value="PHOSPHATIDYLINOSITOL 3,4,5-TRISPHOSPHATE 3-PHOSPHATASE AND DUAL-SPECIFICITY PROTEIN PHOSPHATASE PTEN"/>
    <property type="match status" value="1"/>
</dbReference>
<evidence type="ECO:0000256" key="14">
    <source>
        <dbReference type="ARBA" id="ARBA00034338"/>
    </source>
</evidence>
<dbReference type="GO" id="GO:0005886">
    <property type="term" value="C:plasma membrane"/>
    <property type="evidence" value="ECO:0007669"/>
    <property type="project" value="TreeGrafter"/>
</dbReference>
<evidence type="ECO:0000256" key="11">
    <source>
        <dbReference type="ARBA" id="ARBA00023273"/>
    </source>
</evidence>
<keyword evidence="7" id="KW-0963">Cytoplasm</keyword>
<feature type="compositionally biased region" description="Polar residues" evidence="22">
    <location>
        <begin position="406"/>
        <end position="415"/>
    </location>
</feature>
<dbReference type="Gene3D" id="2.60.40.1110">
    <property type="match status" value="1"/>
</dbReference>
<evidence type="ECO:0000313" key="24">
    <source>
        <dbReference type="Proteomes" id="UP001152795"/>
    </source>
</evidence>
<dbReference type="GO" id="GO:0046856">
    <property type="term" value="P:phosphatidylinositol dephosphorylation"/>
    <property type="evidence" value="ECO:0007669"/>
    <property type="project" value="TreeGrafter"/>
</dbReference>
<feature type="compositionally biased region" description="Basic residues" evidence="22">
    <location>
        <begin position="389"/>
        <end position="398"/>
    </location>
</feature>
<dbReference type="InterPro" id="IPR051281">
    <property type="entry name" value="Dual-spec_lipid-protein_phosph"/>
</dbReference>
<accession>A0A6S7GAE3</accession>
<dbReference type="GO" id="GO:0004725">
    <property type="term" value="F:protein tyrosine phosphatase activity"/>
    <property type="evidence" value="ECO:0007669"/>
    <property type="project" value="UniProtKB-EC"/>
</dbReference>
<dbReference type="InterPro" id="IPR029023">
    <property type="entry name" value="Tensin_phosphatase"/>
</dbReference>
<comment type="catalytic activity">
    <reaction evidence="20">
        <text>O-phospho-L-threonyl-[protein] + H2O = L-threonyl-[protein] + phosphate</text>
        <dbReference type="Rhea" id="RHEA:47004"/>
        <dbReference type="Rhea" id="RHEA-COMP:11060"/>
        <dbReference type="Rhea" id="RHEA-COMP:11605"/>
        <dbReference type="ChEBI" id="CHEBI:15377"/>
        <dbReference type="ChEBI" id="CHEBI:30013"/>
        <dbReference type="ChEBI" id="CHEBI:43474"/>
        <dbReference type="ChEBI" id="CHEBI:61977"/>
        <dbReference type="EC" id="3.1.3.16"/>
    </reaction>
    <physiologicalReaction direction="left-to-right" evidence="20">
        <dbReference type="Rhea" id="RHEA:47005"/>
    </physiologicalReaction>
</comment>
<evidence type="ECO:0000256" key="6">
    <source>
        <dbReference type="ARBA" id="ARBA00013081"/>
    </source>
</evidence>